<dbReference type="GO" id="GO:0042351">
    <property type="term" value="P:'de novo' GDP-L-fucose biosynthetic process"/>
    <property type="evidence" value="ECO:0007669"/>
    <property type="project" value="TreeGrafter"/>
</dbReference>
<dbReference type="Pfam" id="PF16363">
    <property type="entry name" value="GDP_Man_Dehyd"/>
    <property type="match status" value="1"/>
</dbReference>
<dbReference type="InterPro" id="IPR036291">
    <property type="entry name" value="NAD(P)-bd_dom_sf"/>
</dbReference>
<dbReference type="InterPro" id="IPR016040">
    <property type="entry name" value="NAD(P)-bd_dom"/>
</dbReference>
<keyword evidence="4" id="KW-0456">Lyase</keyword>
<name>X1FRV6_9ZZZZ</name>
<gene>
    <name evidence="6" type="ORF">S03H2_25323</name>
</gene>
<evidence type="ECO:0000256" key="3">
    <source>
        <dbReference type="ARBA" id="ARBA00011989"/>
    </source>
</evidence>
<organism evidence="6">
    <name type="scientific">marine sediment metagenome</name>
    <dbReference type="NCBI Taxonomy" id="412755"/>
    <lineage>
        <taxon>unclassified sequences</taxon>
        <taxon>metagenomes</taxon>
        <taxon>ecological metagenomes</taxon>
    </lineage>
</organism>
<dbReference type="Gene3D" id="3.90.25.10">
    <property type="entry name" value="UDP-galactose 4-epimerase, domain 1"/>
    <property type="match status" value="1"/>
</dbReference>
<sequence>WKMLQLDSPDDFVIGTGEAHSVREFLDEAFGYVGLDWNEYVRIDERYFRPTEVDYLLADYSKARQVIEWEPRVMFRDLVRVMVDADLEMAGVKSPGEGRKILEAHHGEWHRWESQVVG</sequence>
<dbReference type="PANTHER" id="PTHR43715:SF1">
    <property type="entry name" value="GDP-MANNOSE 4,6 DEHYDRATASE"/>
    <property type="match status" value="1"/>
</dbReference>
<accession>X1FRV6</accession>
<evidence type="ECO:0000256" key="4">
    <source>
        <dbReference type="ARBA" id="ARBA00023239"/>
    </source>
</evidence>
<evidence type="ECO:0000256" key="1">
    <source>
        <dbReference type="ARBA" id="ARBA00001937"/>
    </source>
</evidence>
<dbReference type="EC" id="4.2.1.47" evidence="3"/>
<dbReference type="Gene3D" id="3.40.50.720">
    <property type="entry name" value="NAD(P)-binding Rossmann-like Domain"/>
    <property type="match status" value="1"/>
</dbReference>
<dbReference type="InterPro" id="IPR006368">
    <property type="entry name" value="GDP_Man_deHydtase"/>
</dbReference>
<dbReference type="SUPFAM" id="SSF51735">
    <property type="entry name" value="NAD(P)-binding Rossmann-fold domains"/>
    <property type="match status" value="1"/>
</dbReference>
<dbReference type="EMBL" id="BARU01014305">
    <property type="protein sequence ID" value="GAH32084.1"/>
    <property type="molecule type" value="Genomic_DNA"/>
</dbReference>
<comment type="caution">
    <text evidence="6">The sequence shown here is derived from an EMBL/GenBank/DDBJ whole genome shotgun (WGS) entry which is preliminary data.</text>
</comment>
<proteinExistence type="inferred from homology"/>
<comment type="cofactor">
    <cofactor evidence="1">
        <name>NADP(+)</name>
        <dbReference type="ChEBI" id="CHEBI:58349"/>
    </cofactor>
</comment>
<evidence type="ECO:0000259" key="5">
    <source>
        <dbReference type="Pfam" id="PF16363"/>
    </source>
</evidence>
<comment type="similarity">
    <text evidence="2">Belongs to the NAD(P)-dependent epimerase/dehydratase family. GDP-mannose 4,6-dehydratase subfamily.</text>
</comment>
<protein>
    <recommendedName>
        <fullName evidence="3">GDP-mannose 4,6-dehydratase</fullName>
        <ecNumber evidence="3">4.2.1.47</ecNumber>
    </recommendedName>
</protein>
<dbReference type="AlphaFoldDB" id="X1FRV6"/>
<feature type="domain" description="NAD(P)-binding" evidence="5">
    <location>
        <begin position="1"/>
        <end position="82"/>
    </location>
</feature>
<evidence type="ECO:0000256" key="2">
    <source>
        <dbReference type="ARBA" id="ARBA00009263"/>
    </source>
</evidence>
<reference evidence="6" key="1">
    <citation type="journal article" date="2014" name="Front. Microbiol.">
        <title>High frequency of phylogenetically diverse reductive dehalogenase-homologous genes in deep subseafloor sedimentary metagenomes.</title>
        <authorList>
            <person name="Kawai M."/>
            <person name="Futagami T."/>
            <person name="Toyoda A."/>
            <person name="Takaki Y."/>
            <person name="Nishi S."/>
            <person name="Hori S."/>
            <person name="Arai W."/>
            <person name="Tsubouchi T."/>
            <person name="Morono Y."/>
            <person name="Uchiyama I."/>
            <person name="Ito T."/>
            <person name="Fujiyama A."/>
            <person name="Inagaki F."/>
            <person name="Takami H."/>
        </authorList>
    </citation>
    <scope>NUCLEOTIDE SEQUENCE</scope>
    <source>
        <strain evidence="6">Expedition CK06-06</strain>
    </source>
</reference>
<feature type="non-terminal residue" evidence="6">
    <location>
        <position position="1"/>
    </location>
</feature>
<dbReference type="PANTHER" id="PTHR43715">
    <property type="entry name" value="GDP-MANNOSE 4,6-DEHYDRATASE"/>
    <property type="match status" value="1"/>
</dbReference>
<evidence type="ECO:0000313" key="6">
    <source>
        <dbReference type="EMBL" id="GAH32084.1"/>
    </source>
</evidence>
<dbReference type="GO" id="GO:0008446">
    <property type="term" value="F:GDP-mannose 4,6-dehydratase activity"/>
    <property type="evidence" value="ECO:0007669"/>
    <property type="project" value="UniProtKB-EC"/>
</dbReference>